<dbReference type="EC" id="2.7.1.23" evidence="1"/>
<dbReference type="GO" id="GO:0005524">
    <property type="term" value="F:ATP binding"/>
    <property type="evidence" value="ECO:0007669"/>
    <property type="project" value="UniProtKB-UniRule"/>
</dbReference>
<reference evidence="2 3" key="1">
    <citation type="journal article" date="2017" name="G3 (Bethesda)">
        <title>The Physical Genome Mapping of Anopheles albimanus Corrected Scaffold Misassemblies and Identified Interarm Rearrangements in Genus Anopheles.</title>
        <authorList>
            <person name="Artemov G.N."/>
            <person name="Peery A.N."/>
            <person name="Jiang X."/>
            <person name="Tu Z."/>
            <person name="Stegniy V.N."/>
            <person name="Sharakhova M.V."/>
            <person name="Sharakhov I.V."/>
        </authorList>
    </citation>
    <scope>NUCLEOTIDE SEQUENCE [LARGE SCALE GENOMIC DNA]</scope>
    <source>
        <strain evidence="2 3">ALBI9_A</strain>
    </source>
</reference>
<dbReference type="GeneID" id="118463064"/>
<dbReference type="InterPro" id="IPR017438">
    <property type="entry name" value="ATP-NAD_kinase_N"/>
</dbReference>
<name>A0A182FI19_ANOAL</name>
<keyword evidence="1" id="KW-0547">Nucleotide-binding</keyword>
<dbReference type="PIRSF" id="PIRSF017565">
    <property type="entry name" value="Kin_ATP-NAD_euk"/>
    <property type="match status" value="1"/>
</dbReference>
<proteinExistence type="inferred from homology"/>
<keyword evidence="3" id="KW-1185">Reference proteome</keyword>
<evidence type="ECO:0000313" key="3">
    <source>
        <dbReference type="Proteomes" id="UP000069272"/>
    </source>
</evidence>
<dbReference type="Proteomes" id="UP000069272">
    <property type="component" value="Chromosome 3L"/>
</dbReference>
<dbReference type="VEuPathDB" id="VectorBase:AALB006163"/>
<accession>A0A182FI19</accession>
<comment type="function">
    <text evidence="1">Mitochondrial NAD(+) kinase that phosphorylates NAD(+) to yield NADP(+). Can use both ATP or inorganic polyphosphate as the phosphoryl donor.</text>
</comment>
<dbReference type="GO" id="GO:0006741">
    <property type="term" value="P:NADP+ biosynthetic process"/>
    <property type="evidence" value="ECO:0007669"/>
    <property type="project" value="UniProtKB-UniRule"/>
</dbReference>
<dbReference type="RefSeq" id="XP_035785212.1">
    <property type="nucleotide sequence ID" value="XM_035929319.1"/>
</dbReference>
<keyword evidence="1" id="KW-0418">Kinase</keyword>
<evidence type="ECO:0000256" key="1">
    <source>
        <dbReference type="PIRNR" id="PIRNR017565"/>
    </source>
</evidence>
<dbReference type="PANTHER" id="PTHR13158:SF5">
    <property type="entry name" value="NAD KINASE 2, MITOCHONDRIAL"/>
    <property type="match status" value="1"/>
</dbReference>
<dbReference type="GO" id="GO:0042803">
    <property type="term" value="F:protein homodimerization activity"/>
    <property type="evidence" value="ECO:0007669"/>
    <property type="project" value="UniProtKB-UniRule"/>
</dbReference>
<dbReference type="VEuPathDB" id="VectorBase:AALB20_038775"/>
<dbReference type="CTD" id="133686"/>
<keyword evidence="1" id="KW-0521">NADP</keyword>
<dbReference type="GO" id="GO:0019674">
    <property type="term" value="P:NAD+ metabolic process"/>
    <property type="evidence" value="ECO:0007669"/>
    <property type="project" value="UniProtKB-UniRule"/>
</dbReference>
<dbReference type="SUPFAM" id="SSF111331">
    <property type="entry name" value="NAD kinase/diacylglycerol kinase-like"/>
    <property type="match status" value="1"/>
</dbReference>
<dbReference type="STRING" id="7167.A0A182FI19"/>
<dbReference type="OrthoDB" id="185618at2759"/>
<dbReference type="PANTHER" id="PTHR13158">
    <property type="match status" value="1"/>
</dbReference>
<dbReference type="EnsemblMetazoa" id="AALB006163-RA">
    <property type="protein sequence ID" value="AALB006163-PA"/>
    <property type="gene ID" value="AALB006163"/>
</dbReference>
<comment type="similarity">
    <text evidence="1">Belongs to the NAD kinase family.</text>
</comment>
<reference evidence="2" key="2">
    <citation type="submission" date="2022-08" db="UniProtKB">
        <authorList>
            <consortium name="EnsemblMetazoa"/>
        </authorList>
    </citation>
    <scope>IDENTIFICATION</scope>
    <source>
        <strain evidence="2">STECLA/ALBI9_A</strain>
    </source>
</reference>
<comment type="catalytic activity">
    <reaction evidence="1">
        <text>NAD(+) + ATP = ADP + NADP(+) + H(+)</text>
        <dbReference type="Rhea" id="RHEA:18629"/>
        <dbReference type="ChEBI" id="CHEBI:15378"/>
        <dbReference type="ChEBI" id="CHEBI:30616"/>
        <dbReference type="ChEBI" id="CHEBI:57540"/>
        <dbReference type="ChEBI" id="CHEBI:58349"/>
        <dbReference type="ChEBI" id="CHEBI:456216"/>
        <dbReference type="EC" id="2.7.1.23"/>
    </reaction>
</comment>
<evidence type="ECO:0000313" key="2">
    <source>
        <dbReference type="EnsemblMetazoa" id="AALB006163-PA"/>
    </source>
</evidence>
<dbReference type="Gene3D" id="3.40.50.10330">
    <property type="entry name" value="Probable inorganic polyphosphate/atp-NAD kinase, domain 1"/>
    <property type="match status" value="1"/>
</dbReference>
<keyword evidence="1" id="KW-0520">NAD</keyword>
<keyword evidence="1" id="KW-0808">Transferase</keyword>
<dbReference type="InterPro" id="IPR017437">
    <property type="entry name" value="ATP-NAD_kinase_PpnK-typ_C"/>
</dbReference>
<sequence>MWPQFIPACVSFPIAGFKHVPLLAVRQFGSHSKEKLQRVLIVSKLTRLEFEKIREQQLSDECLERKIRDRGTDYDALMYYHHLHKDVEEKVVRSFQEQGIEVQVVNRITIGKDALQWADLIVPIGGDGTFLLAAGRASPFFLANGKRTPVVGFNSDPRRSEGRLMLPKQYSSQVDEAVRRIITNQFRWMHRSRIRTTLVGAAATERPSPMDLHEYHSQPIEHKEVMSPAKNGQSRILPYLALNEVFIGEMLSARVSHLHLRIDNSETVTKTKSSGLCVSTGTGSTSWLTSMNRLSTNNVQDLLDIVRKRTGAGVLDTIDASSVSDEYNDNLVFPPHDPRLCYSIREQICVGVWPNPKGLESRGFAKQIYVKSRCIDASLVIDGSIAYNFNDGARALLEVYPEDSLLTIDMDD</sequence>
<organism evidence="2 3">
    <name type="scientific">Anopheles albimanus</name>
    <name type="common">New world malaria mosquito</name>
    <dbReference type="NCBI Taxonomy" id="7167"/>
    <lineage>
        <taxon>Eukaryota</taxon>
        <taxon>Metazoa</taxon>
        <taxon>Ecdysozoa</taxon>
        <taxon>Arthropoda</taxon>
        <taxon>Hexapoda</taxon>
        <taxon>Insecta</taxon>
        <taxon>Pterygota</taxon>
        <taxon>Neoptera</taxon>
        <taxon>Endopterygota</taxon>
        <taxon>Diptera</taxon>
        <taxon>Nematocera</taxon>
        <taxon>Culicoidea</taxon>
        <taxon>Culicidae</taxon>
        <taxon>Anophelinae</taxon>
        <taxon>Anopheles</taxon>
    </lineage>
</organism>
<keyword evidence="1" id="KW-0067">ATP-binding</keyword>
<dbReference type="AlphaFoldDB" id="A0A182FI19"/>
<keyword evidence="1" id="KW-0496">Mitochondrion</keyword>
<dbReference type="InterPro" id="IPR016064">
    <property type="entry name" value="NAD/diacylglycerol_kinase_sf"/>
</dbReference>
<dbReference type="InterPro" id="IPR012355">
    <property type="entry name" value="NADK2_mit"/>
</dbReference>
<protein>
    <recommendedName>
        <fullName evidence="1">NAD kinase 2, mitochondrial</fullName>
        <ecNumber evidence="1">2.7.1.23</ecNumber>
    </recommendedName>
    <alternativeName>
        <fullName evidence="1">NAD kinase domain-containing protein 1, mitochondrial</fullName>
    </alternativeName>
</protein>
<comment type="subunit">
    <text evidence="1">Homodimer.</text>
</comment>
<dbReference type="Gene3D" id="2.60.200.30">
    <property type="entry name" value="Probable inorganic polyphosphate/atp-NAD kinase, domain 2"/>
    <property type="match status" value="1"/>
</dbReference>
<dbReference type="GO" id="GO:0005739">
    <property type="term" value="C:mitochondrion"/>
    <property type="evidence" value="ECO:0007669"/>
    <property type="project" value="UniProtKB-SubCell"/>
</dbReference>
<dbReference type="GO" id="GO:0003951">
    <property type="term" value="F:NAD+ kinase activity"/>
    <property type="evidence" value="ECO:0007669"/>
    <property type="project" value="UniProtKB-UniRule"/>
</dbReference>
<comment type="subcellular location">
    <subcellularLocation>
        <location evidence="1">Mitochondrion</location>
    </subcellularLocation>
</comment>
<dbReference type="KEGG" id="aali:118463064"/>